<name>A0A6I6JFV3_9BACT</name>
<evidence type="ECO:0000313" key="4">
    <source>
        <dbReference type="Proteomes" id="UP000428328"/>
    </source>
</evidence>
<evidence type="ECO:0000256" key="1">
    <source>
        <dbReference type="SAM" id="Phobius"/>
    </source>
</evidence>
<dbReference type="PANTHER" id="PTHR30441:SF4">
    <property type="entry name" value="PROTEIN ASMA"/>
    <property type="match status" value="1"/>
</dbReference>
<keyword evidence="4" id="KW-1185">Reference proteome</keyword>
<dbReference type="EMBL" id="CP046400">
    <property type="protein sequence ID" value="QGY41051.1"/>
    <property type="molecule type" value="Genomic_DNA"/>
</dbReference>
<keyword evidence="1" id="KW-0472">Membrane</keyword>
<keyword evidence="1" id="KW-0812">Transmembrane</keyword>
<feature type="domain" description="AsmA" evidence="2">
    <location>
        <begin position="666"/>
        <end position="966"/>
    </location>
</feature>
<keyword evidence="1" id="KW-1133">Transmembrane helix</keyword>
<reference evidence="3 4" key="1">
    <citation type="submission" date="2019-11" db="EMBL/GenBank/DDBJ databases">
        <authorList>
            <person name="Zheng R.K."/>
            <person name="Sun C.M."/>
        </authorList>
    </citation>
    <scope>NUCLEOTIDE SEQUENCE [LARGE SCALE GENOMIC DNA]</scope>
    <source>
        <strain evidence="3 4">SRB007</strain>
    </source>
</reference>
<dbReference type="GO" id="GO:0005886">
    <property type="term" value="C:plasma membrane"/>
    <property type="evidence" value="ECO:0007669"/>
    <property type="project" value="TreeGrafter"/>
</dbReference>
<feature type="transmembrane region" description="Helical" evidence="1">
    <location>
        <begin position="12"/>
        <end position="31"/>
    </location>
</feature>
<dbReference type="KEGG" id="psel:GM415_13255"/>
<dbReference type="Proteomes" id="UP000428328">
    <property type="component" value="Chromosome"/>
</dbReference>
<dbReference type="AlphaFoldDB" id="A0A6I6JFV3"/>
<dbReference type="RefSeq" id="WP_158948942.1">
    <property type="nucleotide sequence ID" value="NZ_CP046400.1"/>
</dbReference>
<protein>
    <submittedName>
        <fullName evidence="3">AsmA family protein</fullName>
    </submittedName>
</protein>
<dbReference type="InterPro" id="IPR052894">
    <property type="entry name" value="AsmA-related"/>
</dbReference>
<dbReference type="GO" id="GO:0090313">
    <property type="term" value="P:regulation of protein targeting to membrane"/>
    <property type="evidence" value="ECO:0007669"/>
    <property type="project" value="TreeGrafter"/>
</dbReference>
<evidence type="ECO:0000259" key="2">
    <source>
        <dbReference type="Pfam" id="PF05170"/>
    </source>
</evidence>
<sequence length="1051" mass="114187">MLRRAWIILGEITVALVIVAAAILLWASWYVDTDEFKDNFVKVAEQLTGMPVLLRGELNVAVYPGVSLEVLDLAVLGDEKFGSEPLMEFDTLRVSARLLPLLSKRFELHSILVEGMRINILKSPDGELNWQSVLDRQSRLASLPESGGESASDITLSDLEVVNASIAYRDMADNQTISLQGIAIRTGAIEAGRDIPFSATSMLTWKLPGINARFVLKGIIEPGGDGKGFQLRDGNLYASVGGAFLPKGASPGELLANVDLDWEKKRLAFENVTLRLLGLQGEGEIRSGNLNEGVHFDGRLHIKPFSPSFLARRFFPNISSEALKGLGTGEFSTVFSVDQSGLALQETTVSVGETVLTGELRMQDYAKPVFTFDAKGNRVDLELFQSFSASNAPLVWGDIPLDALAVFRGSGSLRLGHLKFRGKAFENVSLKVGARDEGLSFELEAGTAKGDTFMAQSDFLVDRKKGSRIPTLGGTLRLRASTAEQGVPFLSFSSLSTTGPGKFDGDFSFASVPCTPAGLVRDILAYVKTDATLSLGPGNGTFRQEKVTHSLRYAGLEGSFKFVPRKQELGGVLNYDADISLRGNGEGRVDSFSLSAQGPLAFAMESGHAASSGLQCKGGAAGTLSGKPSRVSANGLISFDTARRSVAARNVRAKVLESSVGGEVQLSDWKSLKGTGRLDVPGANVRRMIYLLTDVRLRTMDVNALGKVRLSTDFSFDDKQFRLANLNGDVDGTPFEGVVDGKGYMYPKLSFTLKAGKFDLDRYLPPSTGPTPEEKRAGKVHKAPPVDLPLVFLRALDLSGDARFEEFKLASMRTRNLTGHIEAEKGKIYISRLHGDFYEGILTGEWTGLIRARDLITRLQLHAKNAQAGPLMRDLAEREYLRGRTNLDFDLTSKGGTDDDIVRNLSGKARGMINDGSYKFSGYRDVPADPQQKDTVLVGGTPSRANQRTSFKRAEASCAVNQGIFEVEALSLEAPPILQSTGKGWFNLPDDSIDLSIRNDFVAVPSVTVRISGRLSDPEINIPKGKIVNDTVRNILNLPEKSFKFLRDLFN</sequence>
<evidence type="ECO:0000313" key="3">
    <source>
        <dbReference type="EMBL" id="QGY41051.1"/>
    </source>
</evidence>
<dbReference type="InterPro" id="IPR007844">
    <property type="entry name" value="AsmA"/>
</dbReference>
<organism evidence="3 4">
    <name type="scientific">Pseudodesulfovibrio cashew</name>
    <dbReference type="NCBI Taxonomy" id="2678688"/>
    <lineage>
        <taxon>Bacteria</taxon>
        <taxon>Pseudomonadati</taxon>
        <taxon>Thermodesulfobacteriota</taxon>
        <taxon>Desulfovibrionia</taxon>
        <taxon>Desulfovibrionales</taxon>
        <taxon>Desulfovibrionaceae</taxon>
    </lineage>
</organism>
<dbReference type="PANTHER" id="PTHR30441">
    <property type="entry name" value="DUF748 DOMAIN-CONTAINING PROTEIN"/>
    <property type="match status" value="1"/>
</dbReference>
<feature type="domain" description="AsmA" evidence="2">
    <location>
        <begin position="9"/>
        <end position="192"/>
    </location>
</feature>
<proteinExistence type="predicted"/>
<dbReference type="Pfam" id="PF05170">
    <property type="entry name" value="AsmA"/>
    <property type="match status" value="2"/>
</dbReference>
<gene>
    <name evidence="3" type="ORF">GM415_13255</name>
</gene>
<accession>A0A6I6JFV3</accession>